<evidence type="ECO:0000259" key="1">
    <source>
        <dbReference type="SMART" id="SM00471"/>
    </source>
</evidence>
<accession>A0ABM8YJV0</accession>
<name>A0ABM8YJV0_9BACI</name>
<gene>
    <name evidence="2" type="ORF">BACCIP111883_00942</name>
</gene>
<evidence type="ECO:0000313" key="3">
    <source>
        <dbReference type="Proteomes" id="UP000789833"/>
    </source>
</evidence>
<sequence>MIINEPLYPYKEPLAWERELFQSRQVRRLKHLAHFGAGAFISPISHSRLEHTVGVWKLSAHFFPEDLVLRAAAILHDVGHLPFSHSVEKTLGFNHHELTTQLIQIQEISSILKKANINSVDIINFLNNPSILTGYKQTLGLDHLDSFLRDTYMAGTGDVLSREILPRLTCTTKGVETDKESGLYLMQLIKRDHELFLDPVMVGIDRLLAEAIKHHWNESSSSKSGFTDLTDSDVLNMLKSSPSSEAREIIDTILYEPSRIQIVHSGNGMGYPITMRKVYDKSPLFAGELLIHHCQQAKEIYASLSELVFEKEVCM</sequence>
<dbReference type="PANTHER" id="PTHR11373">
    <property type="entry name" value="DEOXYNUCLEOSIDE TRIPHOSPHATE TRIPHOSPHOHYDROLASE"/>
    <property type="match status" value="1"/>
</dbReference>
<dbReference type="Gene3D" id="1.10.3210.10">
    <property type="entry name" value="Hypothetical protein af1432"/>
    <property type="match status" value="1"/>
</dbReference>
<dbReference type="PANTHER" id="PTHR11373:SF4">
    <property type="entry name" value="DEOXYNUCLEOSIDE TRIPHOSPHATE TRIPHOSPHOHYDROLASE SAMHD1"/>
    <property type="match status" value="1"/>
</dbReference>
<feature type="domain" description="HD/PDEase" evidence="1">
    <location>
        <begin position="44"/>
        <end position="281"/>
    </location>
</feature>
<dbReference type="InterPro" id="IPR006674">
    <property type="entry name" value="HD_domain"/>
</dbReference>
<comment type="caution">
    <text evidence="2">The sequence shown here is derived from an EMBL/GenBank/DDBJ whole genome shotgun (WGS) entry which is preliminary data.</text>
</comment>
<dbReference type="SMART" id="SM00471">
    <property type="entry name" value="HDc"/>
    <property type="match status" value="1"/>
</dbReference>
<dbReference type="SUPFAM" id="SSF109604">
    <property type="entry name" value="HD-domain/PDEase-like"/>
    <property type="match status" value="1"/>
</dbReference>
<evidence type="ECO:0000313" key="2">
    <source>
        <dbReference type="EMBL" id="CAG9620174.1"/>
    </source>
</evidence>
<dbReference type="InterPro" id="IPR050135">
    <property type="entry name" value="dGTPase-like"/>
</dbReference>
<organism evidence="2 3">
    <name type="scientific">Sutcliffiella rhizosphaerae</name>
    <dbReference type="NCBI Taxonomy" id="2880967"/>
    <lineage>
        <taxon>Bacteria</taxon>
        <taxon>Bacillati</taxon>
        <taxon>Bacillota</taxon>
        <taxon>Bacilli</taxon>
        <taxon>Bacillales</taxon>
        <taxon>Bacillaceae</taxon>
        <taxon>Sutcliffiella</taxon>
    </lineage>
</organism>
<dbReference type="Pfam" id="PF01966">
    <property type="entry name" value="HD"/>
    <property type="match status" value="1"/>
</dbReference>
<dbReference type="RefSeq" id="WP_230500093.1">
    <property type="nucleotide sequence ID" value="NZ_CAKJTJ010000003.1"/>
</dbReference>
<dbReference type="CDD" id="cd00077">
    <property type="entry name" value="HDc"/>
    <property type="match status" value="1"/>
</dbReference>
<reference evidence="2 3" key="1">
    <citation type="submission" date="2021-10" db="EMBL/GenBank/DDBJ databases">
        <authorList>
            <person name="Criscuolo A."/>
        </authorList>
    </citation>
    <scope>NUCLEOTIDE SEQUENCE [LARGE SCALE GENOMIC DNA]</scope>
    <source>
        <strain evidence="3">CIP 111883</strain>
    </source>
</reference>
<dbReference type="Proteomes" id="UP000789833">
    <property type="component" value="Unassembled WGS sequence"/>
</dbReference>
<dbReference type="InterPro" id="IPR003607">
    <property type="entry name" value="HD/PDEase_dom"/>
</dbReference>
<protein>
    <recommendedName>
        <fullName evidence="1">HD/PDEase domain-containing protein</fullName>
    </recommendedName>
</protein>
<keyword evidence="3" id="KW-1185">Reference proteome</keyword>
<proteinExistence type="predicted"/>
<dbReference type="EMBL" id="CAKJTJ010000003">
    <property type="protein sequence ID" value="CAG9620174.1"/>
    <property type="molecule type" value="Genomic_DNA"/>
</dbReference>